<evidence type="ECO:0000259" key="4">
    <source>
        <dbReference type="PROSITE" id="PS01124"/>
    </source>
</evidence>
<proteinExistence type="predicted"/>
<evidence type="ECO:0000256" key="2">
    <source>
        <dbReference type="ARBA" id="ARBA00023125"/>
    </source>
</evidence>
<organism evidence="5 6">
    <name type="scientific">Aquamicrobium defluvii</name>
    <dbReference type="NCBI Taxonomy" id="69279"/>
    <lineage>
        <taxon>Bacteria</taxon>
        <taxon>Pseudomonadati</taxon>
        <taxon>Pseudomonadota</taxon>
        <taxon>Alphaproteobacteria</taxon>
        <taxon>Hyphomicrobiales</taxon>
        <taxon>Phyllobacteriaceae</taxon>
        <taxon>Aquamicrobium</taxon>
    </lineage>
</organism>
<dbReference type="Pfam" id="PF12833">
    <property type="entry name" value="HTH_18"/>
    <property type="match status" value="1"/>
</dbReference>
<gene>
    <name evidence="5" type="ORF">DES43_10817</name>
</gene>
<dbReference type="GO" id="GO:0000976">
    <property type="term" value="F:transcription cis-regulatory region binding"/>
    <property type="evidence" value="ECO:0007669"/>
    <property type="project" value="TreeGrafter"/>
</dbReference>
<accession>A0A4R6YGT2</accession>
<keyword evidence="3" id="KW-0804">Transcription</keyword>
<keyword evidence="6" id="KW-1185">Reference proteome</keyword>
<comment type="caution">
    <text evidence="5">The sequence shown here is derived from an EMBL/GenBank/DDBJ whole genome shotgun (WGS) entry which is preliminary data.</text>
</comment>
<evidence type="ECO:0000256" key="1">
    <source>
        <dbReference type="ARBA" id="ARBA00023015"/>
    </source>
</evidence>
<dbReference type="SMART" id="SM00342">
    <property type="entry name" value="HTH_ARAC"/>
    <property type="match status" value="1"/>
</dbReference>
<keyword evidence="2" id="KW-0238">DNA-binding</keyword>
<feature type="domain" description="HTH araC/xylS-type" evidence="4">
    <location>
        <begin position="1"/>
        <end position="79"/>
    </location>
</feature>
<dbReference type="AlphaFoldDB" id="A0A4R6YGT2"/>
<dbReference type="PRINTS" id="PR00032">
    <property type="entry name" value="HTHARAC"/>
</dbReference>
<evidence type="ECO:0000313" key="6">
    <source>
        <dbReference type="Proteomes" id="UP000294958"/>
    </source>
</evidence>
<name>A0A4R6YGT2_9HYPH</name>
<dbReference type="PANTHER" id="PTHR47894:SF1">
    <property type="entry name" value="HTH-TYPE TRANSCRIPTIONAL REGULATOR VQSM"/>
    <property type="match status" value="1"/>
</dbReference>
<dbReference type="GO" id="GO:0003700">
    <property type="term" value="F:DNA-binding transcription factor activity"/>
    <property type="evidence" value="ECO:0007669"/>
    <property type="project" value="InterPro"/>
</dbReference>
<dbReference type="InterPro" id="IPR009057">
    <property type="entry name" value="Homeodomain-like_sf"/>
</dbReference>
<dbReference type="InterPro" id="IPR018060">
    <property type="entry name" value="HTH_AraC"/>
</dbReference>
<dbReference type="Gene3D" id="1.10.10.60">
    <property type="entry name" value="Homeodomain-like"/>
    <property type="match status" value="1"/>
</dbReference>
<dbReference type="PROSITE" id="PS01124">
    <property type="entry name" value="HTH_ARAC_FAMILY_2"/>
    <property type="match status" value="1"/>
</dbReference>
<protein>
    <submittedName>
        <fullName evidence="5">Helix-turn-helix protein</fullName>
    </submittedName>
</protein>
<sequence>MAHRMRLSPASLRRSLRAEGQSYQVIKDELRAAIARSLLRESSLTVAEIAVEVGFAEPSAFYRAFRSWTGMSPGDLRSSSGNMDG</sequence>
<keyword evidence="1" id="KW-0805">Transcription regulation</keyword>
<dbReference type="GO" id="GO:0005829">
    <property type="term" value="C:cytosol"/>
    <property type="evidence" value="ECO:0007669"/>
    <property type="project" value="TreeGrafter"/>
</dbReference>
<dbReference type="InterPro" id="IPR018062">
    <property type="entry name" value="HTH_AraC-typ_CS"/>
</dbReference>
<reference evidence="5 6" key="1">
    <citation type="submission" date="2019-03" db="EMBL/GenBank/DDBJ databases">
        <title>Genomic Encyclopedia of Type Strains, Phase IV (KMG-IV): sequencing the most valuable type-strain genomes for metagenomic binning, comparative biology and taxonomic classification.</title>
        <authorList>
            <person name="Goeker M."/>
        </authorList>
    </citation>
    <scope>NUCLEOTIDE SEQUENCE [LARGE SCALE GENOMIC DNA]</scope>
    <source>
        <strain evidence="5 6">DSM 11603</strain>
    </source>
</reference>
<dbReference type="EMBL" id="SNZF01000008">
    <property type="protein sequence ID" value="TDR35595.1"/>
    <property type="molecule type" value="Genomic_DNA"/>
</dbReference>
<evidence type="ECO:0000256" key="3">
    <source>
        <dbReference type="ARBA" id="ARBA00023163"/>
    </source>
</evidence>
<dbReference type="InterPro" id="IPR020449">
    <property type="entry name" value="Tscrpt_reg_AraC-type_HTH"/>
</dbReference>
<dbReference type="SUPFAM" id="SSF46689">
    <property type="entry name" value="Homeodomain-like"/>
    <property type="match status" value="1"/>
</dbReference>
<dbReference type="PANTHER" id="PTHR47894">
    <property type="entry name" value="HTH-TYPE TRANSCRIPTIONAL REGULATOR GADX"/>
    <property type="match status" value="1"/>
</dbReference>
<evidence type="ECO:0000313" key="5">
    <source>
        <dbReference type="EMBL" id="TDR35595.1"/>
    </source>
</evidence>
<dbReference type="PROSITE" id="PS00041">
    <property type="entry name" value="HTH_ARAC_FAMILY_1"/>
    <property type="match status" value="1"/>
</dbReference>
<dbReference type="Proteomes" id="UP000294958">
    <property type="component" value="Unassembled WGS sequence"/>
</dbReference>